<dbReference type="Proteomes" id="UP000476176">
    <property type="component" value="Unassembled WGS sequence"/>
</dbReference>
<gene>
    <name evidence="2" type="ORF">PF004_g32041</name>
</gene>
<evidence type="ECO:0000313" key="2">
    <source>
        <dbReference type="EMBL" id="KAE9157931.1"/>
    </source>
</evidence>
<name>A0A6G0M8H9_9STRA</name>
<evidence type="ECO:0000256" key="1">
    <source>
        <dbReference type="SAM" id="MobiDB-lite"/>
    </source>
</evidence>
<reference evidence="2 3" key="1">
    <citation type="submission" date="2018-09" db="EMBL/GenBank/DDBJ databases">
        <title>Genomic investigation of the strawberry pathogen Phytophthora fragariae indicates pathogenicity is determined by transcriptional variation in three key races.</title>
        <authorList>
            <person name="Adams T.M."/>
            <person name="Armitage A.D."/>
            <person name="Sobczyk M.K."/>
            <person name="Bates H.J."/>
            <person name="Dunwell J.M."/>
            <person name="Nellist C.F."/>
            <person name="Harrison R.J."/>
        </authorList>
    </citation>
    <scope>NUCLEOTIDE SEQUENCE [LARGE SCALE GENOMIC DNA]</scope>
    <source>
        <strain evidence="2 3">BC-23</strain>
    </source>
</reference>
<sequence length="47" mass="5652">MKARLARHDETKRRNADTQRLPKSKRQKKESRHVDTGDDVNLERDKH</sequence>
<dbReference type="EMBL" id="QXGC01009176">
    <property type="protein sequence ID" value="KAE9157931.1"/>
    <property type="molecule type" value="Genomic_DNA"/>
</dbReference>
<accession>A0A6G0M8H9</accession>
<evidence type="ECO:0000313" key="3">
    <source>
        <dbReference type="Proteomes" id="UP000476176"/>
    </source>
</evidence>
<feature type="region of interest" description="Disordered" evidence="1">
    <location>
        <begin position="1"/>
        <end position="47"/>
    </location>
</feature>
<feature type="compositionally biased region" description="Basic and acidic residues" evidence="1">
    <location>
        <begin position="1"/>
        <end position="17"/>
    </location>
</feature>
<comment type="caution">
    <text evidence="2">The sequence shown here is derived from an EMBL/GenBank/DDBJ whole genome shotgun (WGS) entry which is preliminary data.</text>
</comment>
<feature type="non-terminal residue" evidence="2">
    <location>
        <position position="47"/>
    </location>
</feature>
<proteinExistence type="predicted"/>
<protein>
    <submittedName>
        <fullName evidence="2">Uncharacterized protein</fullName>
    </submittedName>
</protein>
<feature type="compositionally biased region" description="Basic and acidic residues" evidence="1">
    <location>
        <begin position="32"/>
        <end position="47"/>
    </location>
</feature>
<dbReference type="AlphaFoldDB" id="A0A6G0M8H9"/>
<feature type="compositionally biased region" description="Basic residues" evidence="1">
    <location>
        <begin position="22"/>
        <end position="31"/>
    </location>
</feature>
<organism evidence="2 3">
    <name type="scientific">Phytophthora fragariae</name>
    <dbReference type="NCBI Taxonomy" id="53985"/>
    <lineage>
        <taxon>Eukaryota</taxon>
        <taxon>Sar</taxon>
        <taxon>Stramenopiles</taxon>
        <taxon>Oomycota</taxon>
        <taxon>Peronosporomycetes</taxon>
        <taxon>Peronosporales</taxon>
        <taxon>Peronosporaceae</taxon>
        <taxon>Phytophthora</taxon>
    </lineage>
</organism>